<sequence>MKAIVLSKYGLPEEVLRIQEIELPQPKEKEVLVKIIATSINDYDWSMVRGKPYLYRLMYGFTKPKNKILGMELSGIIEKVGSGVSKFKVGDEVYGDISNFGFGTFAEYISVPEKELLPKPKTLSFEEVVAIPHAATLAFQALQDLGKIKTGQKVLINGGGGGVGTIGAQLAKTNDCHVTGVDSKAKLSKMRALGFDEVIDYTTTDFTQNGEQYDLILDCKSTKLPKSYLKALKKNGTYVTIGGHIKSLLSIFIWSKLKPKSLGKNLKILSLIPNKDLESITQFMLKNGFKFQIDGPYSFDKIPGMIQYFGRGLHQGKIVIKIGSE</sequence>
<dbReference type="CDD" id="cd08267">
    <property type="entry name" value="MDR1"/>
    <property type="match status" value="1"/>
</dbReference>
<dbReference type="InterPro" id="IPR050700">
    <property type="entry name" value="YIM1/Zinc_Alcohol_DH_Fams"/>
</dbReference>
<dbReference type="SMART" id="SM00829">
    <property type="entry name" value="PKS_ER"/>
    <property type="match status" value="1"/>
</dbReference>
<dbReference type="AlphaFoldDB" id="A0A1N6DP13"/>
<dbReference type="RefSeq" id="WP_074223880.1">
    <property type="nucleotide sequence ID" value="NZ_FSRC01000001.1"/>
</dbReference>
<dbReference type="InterPro" id="IPR013154">
    <property type="entry name" value="ADH-like_N"/>
</dbReference>
<reference evidence="3" key="1">
    <citation type="submission" date="2016-11" db="EMBL/GenBank/DDBJ databases">
        <authorList>
            <person name="Varghese N."/>
            <person name="Submissions S."/>
        </authorList>
    </citation>
    <scope>NUCLEOTIDE SEQUENCE [LARGE SCALE GENOMIC DNA]</scope>
    <source>
        <strain evidence="3">DSM 15292</strain>
    </source>
</reference>
<dbReference type="PROSITE" id="PS01162">
    <property type="entry name" value="QOR_ZETA_CRYSTAL"/>
    <property type="match status" value="1"/>
</dbReference>
<gene>
    <name evidence="2" type="ORF">SAMN05444394_1200</name>
</gene>
<dbReference type="GO" id="GO:0008270">
    <property type="term" value="F:zinc ion binding"/>
    <property type="evidence" value="ECO:0007669"/>
    <property type="project" value="InterPro"/>
</dbReference>
<evidence type="ECO:0000313" key="2">
    <source>
        <dbReference type="EMBL" id="SIN72403.1"/>
    </source>
</evidence>
<evidence type="ECO:0000259" key="1">
    <source>
        <dbReference type="SMART" id="SM00829"/>
    </source>
</evidence>
<protein>
    <submittedName>
        <fullName evidence="2">NADPH:quinone reductase</fullName>
    </submittedName>
</protein>
<dbReference type="Pfam" id="PF08240">
    <property type="entry name" value="ADH_N"/>
    <property type="match status" value="1"/>
</dbReference>
<organism evidence="2 3">
    <name type="scientific">Algoriphagus halophilus</name>
    <dbReference type="NCBI Taxonomy" id="226505"/>
    <lineage>
        <taxon>Bacteria</taxon>
        <taxon>Pseudomonadati</taxon>
        <taxon>Bacteroidota</taxon>
        <taxon>Cytophagia</taxon>
        <taxon>Cytophagales</taxon>
        <taxon>Cyclobacteriaceae</taxon>
        <taxon>Algoriphagus</taxon>
    </lineage>
</organism>
<dbReference type="GO" id="GO:0016491">
    <property type="term" value="F:oxidoreductase activity"/>
    <property type="evidence" value="ECO:0007669"/>
    <property type="project" value="InterPro"/>
</dbReference>
<dbReference type="Gene3D" id="3.40.50.720">
    <property type="entry name" value="NAD(P)-binding Rossmann-like Domain"/>
    <property type="match status" value="1"/>
</dbReference>
<dbReference type="Gene3D" id="3.90.180.10">
    <property type="entry name" value="Medium-chain alcohol dehydrogenases, catalytic domain"/>
    <property type="match status" value="1"/>
</dbReference>
<dbReference type="SUPFAM" id="SSF51735">
    <property type="entry name" value="NAD(P)-binding Rossmann-fold domains"/>
    <property type="match status" value="1"/>
</dbReference>
<evidence type="ECO:0000313" key="3">
    <source>
        <dbReference type="Proteomes" id="UP000185221"/>
    </source>
</evidence>
<dbReference type="SUPFAM" id="SSF50129">
    <property type="entry name" value="GroES-like"/>
    <property type="match status" value="1"/>
</dbReference>
<feature type="domain" description="Enoyl reductase (ER)" evidence="1">
    <location>
        <begin position="10"/>
        <end position="320"/>
    </location>
</feature>
<dbReference type="OrthoDB" id="648910at2"/>
<keyword evidence="3" id="KW-1185">Reference proteome</keyword>
<dbReference type="STRING" id="226505.SAMN05444394_1200"/>
<dbReference type="InterPro" id="IPR036291">
    <property type="entry name" value="NAD(P)-bd_dom_sf"/>
</dbReference>
<proteinExistence type="predicted"/>
<dbReference type="InterPro" id="IPR011032">
    <property type="entry name" value="GroES-like_sf"/>
</dbReference>
<dbReference type="InterPro" id="IPR002364">
    <property type="entry name" value="Quin_OxRdtase/zeta-crystal_CS"/>
</dbReference>
<dbReference type="InterPro" id="IPR020843">
    <property type="entry name" value="ER"/>
</dbReference>
<dbReference type="Pfam" id="PF13602">
    <property type="entry name" value="ADH_zinc_N_2"/>
    <property type="match status" value="1"/>
</dbReference>
<name>A0A1N6DP13_9BACT</name>
<dbReference type="PANTHER" id="PTHR11695:SF648">
    <property type="entry name" value="ZINC-BINDING OXIDOREDUCTASE"/>
    <property type="match status" value="1"/>
</dbReference>
<dbReference type="Proteomes" id="UP000185221">
    <property type="component" value="Unassembled WGS sequence"/>
</dbReference>
<dbReference type="EMBL" id="FSRC01000001">
    <property type="protein sequence ID" value="SIN72403.1"/>
    <property type="molecule type" value="Genomic_DNA"/>
</dbReference>
<dbReference type="PANTHER" id="PTHR11695">
    <property type="entry name" value="ALCOHOL DEHYDROGENASE RELATED"/>
    <property type="match status" value="1"/>
</dbReference>
<accession>A0A1N6DP13</accession>